<dbReference type="GO" id="GO:0046452">
    <property type="term" value="P:dihydrofolate metabolic process"/>
    <property type="evidence" value="ECO:0007669"/>
    <property type="project" value="TreeGrafter"/>
</dbReference>
<dbReference type="GO" id="GO:0016301">
    <property type="term" value="F:kinase activity"/>
    <property type="evidence" value="ECO:0007669"/>
    <property type="project" value="UniProtKB-KW"/>
</dbReference>
<evidence type="ECO:0000256" key="7">
    <source>
        <dbReference type="ARBA" id="ARBA00025067"/>
    </source>
</evidence>
<gene>
    <name evidence="10" type="ORF">OB69_10870</name>
</gene>
<evidence type="ECO:0000313" key="10">
    <source>
        <dbReference type="EMBL" id="KOF02792.1"/>
    </source>
</evidence>
<reference evidence="11" key="1">
    <citation type="submission" date="2014-11" db="EMBL/GenBank/DDBJ databases">
        <title>Genome sequencing of Roseivirga sp. D-25.</title>
        <authorList>
            <person name="Selvaratnam C."/>
            <person name="Thevarajoo S."/>
            <person name="Goh K.M."/>
            <person name="Eee R."/>
            <person name="Chan K.-G."/>
            <person name="Chong C.S."/>
        </authorList>
    </citation>
    <scope>NUCLEOTIDE SEQUENCE [LARGE SCALE GENOMIC DNA]</scope>
    <source>
        <strain evidence="11">D-25</strain>
    </source>
</reference>
<dbReference type="AlphaFoldDB" id="A0A0L8AKN6"/>
<dbReference type="PANTHER" id="PTHR48069">
    <property type="entry name" value="DIHYDROFOLATE REDUCTASE"/>
    <property type="match status" value="1"/>
</dbReference>
<dbReference type="RefSeq" id="WP_185096900.1">
    <property type="nucleotide sequence ID" value="NZ_JSVA01000010.1"/>
</dbReference>
<evidence type="ECO:0000256" key="1">
    <source>
        <dbReference type="ARBA" id="ARBA00004903"/>
    </source>
</evidence>
<dbReference type="Proteomes" id="UP000036908">
    <property type="component" value="Unassembled WGS sequence"/>
</dbReference>
<dbReference type="GO" id="GO:0005829">
    <property type="term" value="C:cytosol"/>
    <property type="evidence" value="ECO:0007669"/>
    <property type="project" value="TreeGrafter"/>
</dbReference>
<dbReference type="PRINTS" id="PR00070">
    <property type="entry name" value="DHFR"/>
</dbReference>
<dbReference type="PROSITE" id="PS51330">
    <property type="entry name" value="DHFR_2"/>
    <property type="match status" value="1"/>
</dbReference>
<keyword evidence="6 8" id="KW-0560">Oxidoreductase</keyword>
<dbReference type="PATRIC" id="fig|1566026.4.peg.459"/>
<comment type="similarity">
    <text evidence="2 8">Belongs to the dihydrofolate reductase family.</text>
</comment>
<name>A0A0L8AKN6_9BACT</name>
<dbReference type="PIRSF" id="PIRSF000194">
    <property type="entry name" value="DHFR"/>
    <property type="match status" value="1"/>
</dbReference>
<dbReference type="CDD" id="cd00209">
    <property type="entry name" value="DHFR"/>
    <property type="match status" value="1"/>
</dbReference>
<organism evidence="10 11">
    <name type="scientific">Roseivirga seohaensis subsp. aquiponti</name>
    <dbReference type="NCBI Taxonomy" id="1566026"/>
    <lineage>
        <taxon>Bacteria</taxon>
        <taxon>Pseudomonadati</taxon>
        <taxon>Bacteroidota</taxon>
        <taxon>Cytophagia</taxon>
        <taxon>Cytophagales</taxon>
        <taxon>Roseivirgaceae</taxon>
        <taxon>Roseivirga</taxon>
    </lineage>
</organism>
<evidence type="ECO:0000256" key="2">
    <source>
        <dbReference type="ARBA" id="ARBA00009539"/>
    </source>
</evidence>
<dbReference type="EC" id="1.5.1.3" evidence="3 8"/>
<comment type="caution">
    <text evidence="10">The sequence shown here is derived from an EMBL/GenBank/DDBJ whole genome shotgun (WGS) entry which is preliminary data.</text>
</comment>
<evidence type="ECO:0000256" key="3">
    <source>
        <dbReference type="ARBA" id="ARBA00012856"/>
    </source>
</evidence>
<keyword evidence="10" id="KW-0418">Kinase</keyword>
<keyword evidence="5 8" id="KW-0521">NADP</keyword>
<dbReference type="SUPFAM" id="SSF53597">
    <property type="entry name" value="Dihydrofolate reductase-like"/>
    <property type="match status" value="1"/>
</dbReference>
<evidence type="ECO:0000313" key="11">
    <source>
        <dbReference type="Proteomes" id="UP000036908"/>
    </source>
</evidence>
<dbReference type="GO" id="GO:0004146">
    <property type="term" value="F:dihydrofolate reductase activity"/>
    <property type="evidence" value="ECO:0007669"/>
    <property type="project" value="UniProtKB-EC"/>
</dbReference>
<dbReference type="UniPathway" id="UPA00077">
    <property type="reaction ID" value="UER00158"/>
</dbReference>
<protein>
    <recommendedName>
        <fullName evidence="3 8">Dihydrofolate reductase</fullName>
        <ecNumber evidence="3 8">1.5.1.3</ecNumber>
    </recommendedName>
</protein>
<dbReference type="InterPro" id="IPR012259">
    <property type="entry name" value="DHFR"/>
</dbReference>
<proteinExistence type="inferred from homology"/>
<evidence type="ECO:0000256" key="5">
    <source>
        <dbReference type="ARBA" id="ARBA00022857"/>
    </source>
</evidence>
<dbReference type="PANTHER" id="PTHR48069:SF3">
    <property type="entry name" value="DIHYDROFOLATE REDUCTASE"/>
    <property type="match status" value="1"/>
</dbReference>
<dbReference type="GO" id="GO:0006730">
    <property type="term" value="P:one-carbon metabolic process"/>
    <property type="evidence" value="ECO:0007669"/>
    <property type="project" value="UniProtKB-KW"/>
</dbReference>
<dbReference type="GO" id="GO:0046654">
    <property type="term" value="P:tetrahydrofolate biosynthetic process"/>
    <property type="evidence" value="ECO:0007669"/>
    <property type="project" value="UniProtKB-UniPathway"/>
</dbReference>
<dbReference type="EMBL" id="JSVA01000010">
    <property type="protein sequence ID" value="KOF02792.1"/>
    <property type="molecule type" value="Genomic_DNA"/>
</dbReference>
<accession>A0A0L8AKN6</accession>
<evidence type="ECO:0000259" key="9">
    <source>
        <dbReference type="PROSITE" id="PS51330"/>
    </source>
</evidence>
<dbReference type="Gene3D" id="3.40.430.10">
    <property type="entry name" value="Dihydrofolate Reductase, subunit A"/>
    <property type="match status" value="1"/>
</dbReference>
<evidence type="ECO:0000256" key="4">
    <source>
        <dbReference type="ARBA" id="ARBA00022563"/>
    </source>
</evidence>
<dbReference type="GO" id="GO:0046655">
    <property type="term" value="P:folic acid metabolic process"/>
    <property type="evidence" value="ECO:0007669"/>
    <property type="project" value="TreeGrafter"/>
</dbReference>
<dbReference type="InterPro" id="IPR001796">
    <property type="entry name" value="DHFR_dom"/>
</dbReference>
<dbReference type="GO" id="GO:0050661">
    <property type="term" value="F:NADP binding"/>
    <property type="evidence" value="ECO:0007669"/>
    <property type="project" value="InterPro"/>
</dbReference>
<sequence>MIRTIVVAISENYAIGKDNDLLWRLPDDFKFFKTVTSGNHILMGRKTYESLGKPLPNRTSVVITRNKDFEMPEGHVVTHSLEEALVYCEKQGLSECMIIGGGKIYTEAIEKGLVDRMLITEVQASFDDAEVFFPKFDKSEWKEERREYHGTDEKHKYAFDFVTYVRK</sequence>
<comment type="function">
    <text evidence="7 8">Key enzyme in folate metabolism. Catalyzes an essential reaction for de novo glycine and purine synthesis, and for DNA precursor synthesis.</text>
</comment>
<evidence type="ECO:0000256" key="8">
    <source>
        <dbReference type="PIRNR" id="PIRNR000194"/>
    </source>
</evidence>
<keyword evidence="4 8" id="KW-0554">One-carbon metabolism</keyword>
<comment type="catalytic activity">
    <reaction evidence="8">
        <text>(6S)-5,6,7,8-tetrahydrofolate + NADP(+) = 7,8-dihydrofolate + NADPH + H(+)</text>
        <dbReference type="Rhea" id="RHEA:15009"/>
        <dbReference type="ChEBI" id="CHEBI:15378"/>
        <dbReference type="ChEBI" id="CHEBI:57451"/>
        <dbReference type="ChEBI" id="CHEBI:57453"/>
        <dbReference type="ChEBI" id="CHEBI:57783"/>
        <dbReference type="ChEBI" id="CHEBI:58349"/>
        <dbReference type="EC" id="1.5.1.3"/>
    </reaction>
</comment>
<keyword evidence="10" id="KW-0808">Transferase</keyword>
<keyword evidence="11" id="KW-1185">Reference proteome</keyword>
<dbReference type="Pfam" id="PF00186">
    <property type="entry name" value="DHFR_1"/>
    <property type="match status" value="1"/>
</dbReference>
<dbReference type="InterPro" id="IPR024072">
    <property type="entry name" value="DHFR-like_dom_sf"/>
</dbReference>
<comment type="pathway">
    <text evidence="1 8">Cofactor biosynthesis; tetrahydrofolate biosynthesis; 5,6,7,8-tetrahydrofolate from 7,8-dihydrofolate: step 1/1.</text>
</comment>
<evidence type="ECO:0000256" key="6">
    <source>
        <dbReference type="ARBA" id="ARBA00023002"/>
    </source>
</evidence>
<feature type="domain" description="DHFR" evidence="9">
    <location>
        <begin position="2"/>
        <end position="166"/>
    </location>
</feature>